<reference evidence="2 4" key="2">
    <citation type="submission" date="2018-06" db="EMBL/GenBank/DDBJ databases">
        <authorList>
            <consortium name="Pathogen Informatics"/>
            <person name="Doyle S."/>
        </authorList>
    </citation>
    <scope>NUCLEOTIDE SEQUENCE [LARGE SCALE GENOMIC DNA]</scope>
    <source>
        <strain evidence="2 4">NCTC11401</strain>
    </source>
</reference>
<proteinExistence type="predicted"/>
<dbReference type="RefSeq" id="WP_238587894.1">
    <property type="nucleotide sequence ID" value="NZ_CAAAIX010000043.1"/>
</dbReference>
<dbReference type="EMBL" id="UGGV01000001">
    <property type="protein sequence ID" value="STO24266.1"/>
    <property type="molecule type" value="Genomic_DNA"/>
</dbReference>
<name>A0A377GHK6_9GAMM</name>
<keyword evidence="3" id="KW-1185">Reference proteome</keyword>
<evidence type="ECO:0000313" key="2">
    <source>
        <dbReference type="EMBL" id="STO24266.1"/>
    </source>
</evidence>
<dbReference type="STRING" id="464.Lgor_2401"/>
<evidence type="ECO:0000313" key="3">
    <source>
        <dbReference type="Proteomes" id="UP000186808"/>
    </source>
</evidence>
<reference evidence="1 3" key="1">
    <citation type="submission" date="2017-01" db="EMBL/GenBank/DDBJ databases">
        <authorList>
            <person name="Varghese N."/>
            <person name="Submissions S."/>
        </authorList>
    </citation>
    <scope>NUCLEOTIDE SEQUENCE [LARGE SCALE GENOMIC DNA]</scope>
    <source>
        <strain evidence="1 3">ATCC 33342</strain>
    </source>
</reference>
<dbReference type="SUPFAM" id="SSF51971">
    <property type="entry name" value="Nucleotide-binding domain"/>
    <property type="match status" value="1"/>
</dbReference>
<dbReference type="EMBL" id="FTNL01000040">
    <property type="protein sequence ID" value="SIR90454.1"/>
    <property type="molecule type" value="Genomic_DNA"/>
</dbReference>
<accession>A0A377GHK6</accession>
<evidence type="ECO:0000313" key="1">
    <source>
        <dbReference type="EMBL" id="SIR90454.1"/>
    </source>
</evidence>
<dbReference type="Proteomes" id="UP000254374">
    <property type="component" value="Unassembled WGS sequence"/>
</dbReference>
<protein>
    <submittedName>
        <fullName evidence="2">Uncharacterized protein</fullName>
    </submittedName>
</protein>
<dbReference type="AlphaFoldDB" id="A0A377GHK6"/>
<organism evidence="2 4">
    <name type="scientific">Fluoribacter gormanii</name>
    <dbReference type="NCBI Taxonomy" id="464"/>
    <lineage>
        <taxon>Bacteria</taxon>
        <taxon>Pseudomonadati</taxon>
        <taxon>Pseudomonadota</taxon>
        <taxon>Gammaproteobacteria</taxon>
        <taxon>Legionellales</taxon>
        <taxon>Legionellaceae</taxon>
        <taxon>Fluoribacter</taxon>
    </lineage>
</organism>
<gene>
    <name evidence="2" type="ORF">NCTC11401_01078</name>
    <name evidence="1" type="ORF">SAMN05421777_1408</name>
</gene>
<dbReference type="Proteomes" id="UP000186808">
    <property type="component" value="Unassembled WGS sequence"/>
</dbReference>
<sequence>MADIIFIGAGPIGLLGAIQLKLQFPEKEILMFEKYEVPIRNHGMYVEQSSFAGMDRSNGFGEVLDGIPSKVIISDLEKKLRDYATSIGIKIQYQEIKDFDELKSQYPETDYFVGSGGLRGVVHPQVFNGEDQINESLRYAVEVKYKASGKTRSLNKVTELPGVLAYTNHLVSEYVGHLKDGLTPISLRIFVDEPTYQAMKGATFKNPYTLNDEDKIPPDLLNTITTYLKGRQHLAGEIIEDSSLKISTITLSIYASKDFCKKVGSKTIFQIGEEGFACPFYRSFNDNASCIPFFTKAMKALFENDKVESNKFASSSFFSVSTTEENPLVYYQHSVQGLVNSEIRTIHYLNFGIELLETSVASTQSFPELSGSKLNLKRGGKTFLNEVNRAHQNDKIEYTSSLPTCVLI</sequence>
<evidence type="ECO:0000313" key="4">
    <source>
        <dbReference type="Proteomes" id="UP000254374"/>
    </source>
</evidence>